<proteinExistence type="predicted"/>
<feature type="compositionally biased region" description="Polar residues" evidence="1">
    <location>
        <begin position="41"/>
        <end position="63"/>
    </location>
</feature>
<feature type="region of interest" description="Disordered" evidence="1">
    <location>
        <begin position="1"/>
        <end position="85"/>
    </location>
</feature>
<dbReference type="Proteomes" id="UP000720189">
    <property type="component" value="Unassembled WGS sequence"/>
</dbReference>
<evidence type="ECO:0000256" key="1">
    <source>
        <dbReference type="SAM" id="MobiDB-lite"/>
    </source>
</evidence>
<evidence type="ECO:0000313" key="2">
    <source>
        <dbReference type="EMBL" id="KAH7244148.1"/>
    </source>
</evidence>
<gene>
    <name evidence="2" type="ORF">BKA55DRAFT_541063</name>
</gene>
<keyword evidence="3" id="KW-1185">Reference proteome</keyword>
<dbReference type="AlphaFoldDB" id="A0A9P9GSY7"/>
<organism evidence="2 3">
    <name type="scientific">Fusarium redolens</name>
    <dbReference type="NCBI Taxonomy" id="48865"/>
    <lineage>
        <taxon>Eukaryota</taxon>
        <taxon>Fungi</taxon>
        <taxon>Dikarya</taxon>
        <taxon>Ascomycota</taxon>
        <taxon>Pezizomycotina</taxon>
        <taxon>Sordariomycetes</taxon>
        <taxon>Hypocreomycetidae</taxon>
        <taxon>Hypocreales</taxon>
        <taxon>Nectriaceae</taxon>
        <taxon>Fusarium</taxon>
        <taxon>Fusarium redolens species complex</taxon>
    </lineage>
</organism>
<dbReference type="GeneID" id="70220289"/>
<reference evidence="2" key="1">
    <citation type="journal article" date="2021" name="Nat. Commun.">
        <title>Genetic determinants of endophytism in the Arabidopsis root mycobiome.</title>
        <authorList>
            <person name="Mesny F."/>
            <person name="Miyauchi S."/>
            <person name="Thiergart T."/>
            <person name="Pickel B."/>
            <person name="Atanasova L."/>
            <person name="Karlsson M."/>
            <person name="Huettel B."/>
            <person name="Barry K.W."/>
            <person name="Haridas S."/>
            <person name="Chen C."/>
            <person name="Bauer D."/>
            <person name="Andreopoulos W."/>
            <person name="Pangilinan J."/>
            <person name="LaButti K."/>
            <person name="Riley R."/>
            <person name="Lipzen A."/>
            <person name="Clum A."/>
            <person name="Drula E."/>
            <person name="Henrissat B."/>
            <person name="Kohler A."/>
            <person name="Grigoriev I.V."/>
            <person name="Martin F.M."/>
            <person name="Hacquard S."/>
        </authorList>
    </citation>
    <scope>NUCLEOTIDE SEQUENCE</scope>
    <source>
        <strain evidence="2">MPI-CAGE-AT-0023</strain>
    </source>
</reference>
<dbReference type="RefSeq" id="XP_046047371.1">
    <property type="nucleotide sequence ID" value="XM_046190335.1"/>
</dbReference>
<comment type="caution">
    <text evidence="2">The sequence shown here is derived from an EMBL/GenBank/DDBJ whole genome shotgun (WGS) entry which is preliminary data.</text>
</comment>
<dbReference type="EMBL" id="JAGMUX010000011">
    <property type="protein sequence ID" value="KAH7244148.1"/>
    <property type="molecule type" value="Genomic_DNA"/>
</dbReference>
<sequence length="115" mass="12127">MTPGSIPELLPQLLRGRPSPPIHTSQPTQRPPSSKPPQKTAGRTNTAAASRTTQTDPSSSVSSGDAVVTMPGGDTSEVGGGKERPWVGKVNITMGEAGCKVLSCGGWFWWRSWVI</sequence>
<evidence type="ECO:0000313" key="3">
    <source>
        <dbReference type="Proteomes" id="UP000720189"/>
    </source>
</evidence>
<accession>A0A9P9GSY7</accession>
<name>A0A9P9GSY7_FUSRE</name>
<protein>
    <submittedName>
        <fullName evidence="2">Uncharacterized protein</fullName>
    </submittedName>
</protein>